<accession>A0AAW0N9L4</accession>
<organism evidence="1 2">
    <name type="scientific">Mugilogobius chulae</name>
    <name type="common">yellowstripe goby</name>
    <dbReference type="NCBI Taxonomy" id="88201"/>
    <lineage>
        <taxon>Eukaryota</taxon>
        <taxon>Metazoa</taxon>
        <taxon>Chordata</taxon>
        <taxon>Craniata</taxon>
        <taxon>Vertebrata</taxon>
        <taxon>Euteleostomi</taxon>
        <taxon>Actinopterygii</taxon>
        <taxon>Neopterygii</taxon>
        <taxon>Teleostei</taxon>
        <taxon>Neoteleostei</taxon>
        <taxon>Acanthomorphata</taxon>
        <taxon>Gobiaria</taxon>
        <taxon>Gobiiformes</taxon>
        <taxon>Gobioidei</taxon>
        <taxon>Gobiidae</taxon>
        <taxon>Gobionellinae</taxon>
        <taxon>Mugilogobius</taxon>
    </lineage>
</organism>
<protein>
    <submittedName>
        <fullName evidence="1">Uncharacterized protein</fullName>
    </submittedName>
</protein>
<keyword evidence="2" id="KW-1185">Reference proteome</keyword>
<dbReference type="Proteomes" id="UP001460270">
    <property type="component" value="Unassembled WGS sequence"/>
</dbReference>
<reference evidence="2" key="1">
    <citation type="submission" date="2024-04" db="EMBL/GenBank/DDBJ databases">
        <title>Salinicola lusitanus LLJ914,a marine bacterium isolated from the Okinawa Trough.</title>
        <authorList>
            <person name="Li J."/>
        </authorList>
    </citation>
    <scope>NUCLEOTIDE SEQUENCE [LARGE SCALE GENOMIC DNA]</scope>
</reference>
<sequence length="104" mass="11480">MLGAAAENNNTLSHQQEEGFLLYILFALEGSSPASLQAFKSPASRIFKRIPATWENVWNSSQCTPTPTTTPTIFRPRLFVMQQPTQASQLSSLAIPIPYSHSTL</sequence>
<gene>
    <name evidence="1" type="ORF">WMY93_026799</name>
</gene>
<dbReference type="EMBL" id="JBBPFD010000019">
    <property type="protein sequence ID" value="KAK7887178.1"/>
    <property type="molecule type" value="Genomic_DNA"/>
</dbReference>
<proteinExistence type="predicted"/>
<comment type="caution">
    <text evidence="1">The sequence shown here is derived from an EMBL/GenBank/DDBJ whole genome shotgun (WGS) entry which is preliminary data.</text>
</comment>
<evidence type="ECO:0000313" key="2">
    <source>
        <dbReference type="Proteomes" id="UP001460270"/>
    </source>
</evidence>
<name>A0AAW0N9L4_9GOBI</name>
<dbReference type="AlphaFoldDB" id="A0AAW0N9L4"/>
<evidence type="ECO:0000313" key="1">
    <source>
        <dbReference type="EMBL" id="KAK7887178.1"/>
    </source>
</evidence>